<geneLocation type="plasmid" evidence="4">
    <name>pyee1</name>
</geneLocation>
<reference evidence="4" key="1">
    <citation type="submission" date="2018-07" db="EMBL/GenBank/DDBJ databases">
        <title>Genome Structure of the Opportunistic Pathogen Paracoccus yeei (Alphaproteobacteria) and Identification of Putative Virulence Factors.</title>
        <authorList>
            <person name="Lasek R."/>
            <person name="Szuplewska M."/>
            <person name="Mitura M."/>
            <person name="Decewicz P."/>
            <person name="Chmielowska C."/>
            <person name="Pawlot A."/>
            <person name="Sentkowska D."/>
            <person name="Czarnecki J."/>
            <person name="Bartosik D."/>
        </authorList>
    </citation>
    <scope>NUCLEOTIDE SEQUENCE [LARGE SCALE GENOMIC DNA]</scope>
    <source>
        <strain evidence="4">CCUG 32053</strain>
        <plasmid evidence="4">pyee1</plasmid>
    </source>
</reference>
<dbReference type="SUPFAM" id="SSF47473">
    <property type="entry name" value="EF-hand"/>
    <property type="match status" value="1"/>
</dbReference>
<dbReference type="InterPro" id="IPR011992">
    <property type="entry name" value="EF-hand-dom_pair"/>
</dbReference>
<evidence type="ECO:0000256" key="1">
    <source>
        <dbReference type="SAM" id="SignalP"/>
    </source>
</evidence>
<evidence type="ECO:0000313" key="4">
    <source>
        <dbReference type="Proteomes" id="UP000272010"/>
    </source>
</evidence>
<dbReference type="PROSITE" id="PS50222">
    <property type="entry name" value="EF_HAND_2"/>
    <property type="match status" value="1"/>
</dbReference>
<dbReference type="InterPro" id="IPR002048">
    <property type="entry name" value="EF_hand_dom"/>
</dbReference>
<evidence type="ECO:0000313" key="3">
    <source>
        <dbReference type="EMBL" id="AYF03471.1"/>
    </source>
</evidence>
<proteinExistence type="predicted"/>
<name>A0A386US87_9RHOB</name>
<dbReference type="EMBL" id="CP031079">
    <property type="protein sequence ID" value="AYF03471.1"/>
    <property type="molecule type" value="Genomic_DNA"/>
</dbReference>
<organism evidence="3 4">
    <name type="scientific">Paracoccus yeei</name>
    <dbReference type="NCBI Taxonomy" id="147645"/>
    <lineage>
        <taxon>Bacteria</taxon>
        <taxon>Pseudomonadati</taxon>
        <taxon>Pseudomonadota</taxon>
        <taxon>Alphaproteobacteria</taxon>
        <taxon>Rhodobacterales</taxon>
        <taxon>Paracoccaceae</taxon>
        <taxon>Paracoccus</taxon>
    </lineage>
</organism>
<dbReference type="Proteomes" id="UP000272010">
    <property type="component" value="Plasmid pYEE1"/>
</dbReference>
<dbReference type="Pfam" id="PF13202">
    <property type="entry name" value="EF-hand_5"/>
    <property type="match status" value="3"/>
</dbReference>
<dbReference type="CDD" id="cd00051">
    <property type="entry name" value="EFh"/>
    <property type="match status" value="1"/>
</dbReference>
<accession>A0A386US87</accession>
<dbReference type="RefSeq" id="WP_120444204.1">
    <property type="nucleotide sequence ID" value="NZ_CP031079.1"/>
</dbReference>
<feature type="domain" description="EF-hand" evidence="2">
    <location>
        <begin position="45"/>
        <end position="80"/>
    </location>
</feature>
<keyword evidence="3" id="KW-0614">Plasmid</keyword>
<gene>
    <name evidence="3" type="ORF">PY32053_03930</name>
</gene>
<dbReference type="Gene3D" id="1.10.238.10">
    <property type="entry name" value="EF-hand"/>
    <property type="match status" value="1"/>
</dbReference>
<protein>
    <submittedName>
        <fullName evidence="3">EF-hand domain-containing protein</fullName>
    </submittedName>
</protein>
<feature type="signal peptide" evidence="1">
    <location>
        <begin position="1"/>
        <end position="21"/>
    </location>
</feature>
<sequence>MKSIIATTISLLLSCAGAATAQQALYQGHKDQLDTDNSGAVSQQEYQAFMTSAFDRLDADNNGSLSKSETGTILNADQFAATDADGNGRVSQSEFMDRVMRDFAANDTSGDGHLQ</sequence>
<evidence type="ECO:0000259" key="2">
    <source>
        <dbReference type="PROSITE" id="PS50222"/>
    </source>
</evidence>
<keyword evidence="1" id="KW-0732">Signal</keyword>
<dbReference type="AlphaFoldDB" id="A0A386US87"/>
<feature type="chain" id="PRO_5017312869" evidence="1">
    <location>
        <begin position="22"/>
        <end position="115"/>
    </location>
</feature>
<dbReference type="GO" id="GO:0005509">
    <property type="term" value="F:calcium ion binding"/>
    <property type="evidence" value="ECO:0007669"/>
    <property type="project" value="InterPro"/>
</dbReference>
<dbReference type="PROSITE" id="PS51257">
    <property type="entry name" value="PROKAR_LIPOPROTEIN"/>
    <property type="match status" value="1"/>
</dbReference>